<dbReference type="NCBIfam" id="NF009438">
    <property type="entry name" value="PRK12797.1"/>
    <property type="match status" value="1"/>
</dbReference>
<keyword evidence="8 12" id="KW-1133">Transmembrane helix</keyword>
<evidence type="ECO:0000256" key="8">
    <source>
        <dbReference type="ARBA" id="ARBA00022989"/>
    </source>
</evidence>
<accession>A0A7S7AVX1</accession>
<feature type="transmembrane region" description="Helical" evidence="12">
    <location>
        <begin position="226"/>
        <end position="245"/>
    </location>
</feature>
<dbReference type="PRINTS" id="PR01302">
    <property type="entry name" value="TYPE3IMPPROT"/>
</dbReference>
<evidence type="ECO:0000256" key="7">
    <source>
        <dbReference type="ARBA" id="ARBA00022927"/>
    </source>
</evidence>
<dbReference type="GO" id="GO:0005886">
    <property type="term" value="C:plasma membrane"/>
    <property type="evidence" value="ECO:0007669"/>
    <property type="project" value="UniProtKB-SubCell"/>
</dbReference>
<evidence type="ECO:0000256" key="6">
    <source>
        <dbReference type="ARBA" id="ARBA00022795"/>
    </source>
</evidence>
<proteinExistence type="inferred from homology"/>
<keyword evidence="7 12" id="KW-0653">Protein transport</keyword>
<dbReference type="PRINTS" id="PR00951">
    <property type="entry name" value="FLGBIOSNFLIP"/>
</dbReference>
<evidence type="ECO:0000256" key="11">
    <source>
        <dbReference type="ARBA" id="ARBA00023225"/>
    </source>
</evidence>
<dbReference type="GO" id="GO:0009306">
    <property type="term" value="P:protein secretion"/>
    <property type="evidence" value="ECO:0007669"/>
    <property type="project" value="UniProtKB-UniRule"/>
</dbReference>
<evidence type="ECO:0000256" key="5">
    <source>
        <dbReference type="ARBA" id="ARBA00022692"/>
    </source>
</evidence>
<dbReference type="Pfam" id="PF00813">
    <property type="entry name" value="FliP"/>
    <property type="match status" value="1"/>
</dbReference>
<evidence type="ECO:0000256" key="1">
    <source>
        <dbReference type="ARBA" id="ARBA00006257"/>
    </source>
</evidence>
<dbReference type="GO" id="GO:0009425">
    <property type="term" value="C:bacterial-type flagellum basal body"/>
    <property type="evidence" value="ECO:0007669"/>
    <property type="project" value="UniProtKB-SubCell"/>
</dbReference>
<gene>
    <name evidence="12 14" type="primary">fliP</name>
    <name evidence="14" type="ORF">IFE08_12855</name>
</gene>
<dbReference type="AlphaFoldDB" id="A0A7S7AVX1"/>
<organism evidence="14 15">
    <name type="scientific">Treponema pedis</name>
    <dbReference type="NCBI Taxonomy" id="409322"/>
    <lineage>
        <taxon>Bacteria</taxon>
        <taxon>Pseudomonadati</taxon>
        <taxon>Spirochaetota</taxon>
        <taxon>Spirochaetia</taxon>
        <taxon>Spirochaetales</taxon>
        <taxon>Treponemataceae</taxon>
        <taxon>Treponema</taxon>
    </lineage>
</organism>
<comment type="similarity">
    <text evidence="1 12">Belongs to the FliP/MopC/SpaP family.</text>
</comment>
<dbReference type="InterPro" id="IPR005837">
    <property type="entry name" value="FliP"/>
</dbReference>
<evidence type="ECO:0000256" key="3">
    <source>
        <dbReference type="ARBA" id="ARBA00022448"/>
    </source>
</evidence>
<evidence type="ECO:0000256" key="12">
    <source>
        <dbReference type="RuleBase" id="RU362069"/>
    </source>
</evidence>
<evidence type="ECO:0000256" key="4">
    <source>
        <dbReference type="ARBA" id="ARBA00022475"/>
    </source>
</evidence>
<dbReference type="GO" id="GO:0044781">
    <property type="term" value="P:bacterial-type flagellum organization"/>
    <property type="evidence" value="ECO:0007669"/>
    <property type="project" value="UniProtKB-UniRule"/>
</dbReference>
<keyword evidence="14" id="KW-0969">Cilium</keyword>
<keyword evidence="14" id="KW-0282">Flagellum</keyword>
<feature type="chain" id="PRO_5032944192" description="Flagellar biosynthetic protein FliP" evidence="13">
    <location>
        <begin position="24"/>
        <end position="272"/>
    </location>
</feature>
<name>A0A7S7AVX1_9SPIR</name>
<keyword evidence="11 12" id="KW-1006">Bacterial flagellum protein export</keyword>
<feature type="transmembrane region" description="Helical" evidence="12">
    <location>
        <begin position="197"/>
        <end position="219"/>
    </location>
</feature>
<keyword evidence="3 12" id="KW-0813">Transport</keyword>
<dbReference type="RefSeq" id="WP_024467739.1">
    <property type="nucleotide sequence ID" value="NZ_CP061839.1"/>
</dbReference>
<feature type="transmembrane region" description="Helical" evidence="12">
    <location>
        <begin position="70"/>
        <end position="93"/>
    </location>
</feature>
<evidence type="ECO:0000256" key="13">
    <source>
        <dbReference type="SAM" id="SignalP"/>
    </source>
</evidence>
<evidence type="ECO:0000256" key="2">
    <source>
        <dbReference type="ARBA" id="ARBA00021714"/>
    </source>
</evidence>
<comment type="subcellular location">
    <subcellularLocation>
        <location evidence="12">Cell membrane</location>
        <topology evidence="12">Multi-pass membrane protein</topology>
    </subcellularLocation>
    <subcellularLocation>
        <location evidence="12">Bacterial flagellum basal body</location>
    </subcellularLocation>
</comment>
<evidence type="ECO:0000256" key="9">
    <source>
        <dbReference type="ARBA" id="ARBA00023136"/>
    </source>
</evidence>
<keyword evidence="4 12" id="KW-1003">Cell membrane</keyword>
<dbReference type="PANTHER" id="PTHR30587">
    <property type="entry name" value="FLAGELLAR BIOSYNTHETIC PROTEIN FLIP"/>
    <property type="match status" value="1"/>
</dbReference>
<dbReference type="EMBL" id="CP061839">
    <property type="protein sequence ID" value="QOW60665.1"/>
    <property type="molecule type" value="Genomic_DNA"/>
</dbReference>
<keyword evidence="5 12" id="KW-0812">Transmembrane</keyword>
<sequence length="272" mass="31046">MKKKFFVFLFFTAVLFSPLELFSQNNNFPDGSTAGRTNQNPNREAGRIPFINFGIREPSTNKDVAFSVQLLIFITLISIAPSLLLLMTSFLRLSIVLDFVKRALSLQQVPPTQVLNGIAFFLTLFIMQPVFTEIYNNSFKPMSDGKISIEEAYREAEKPMRYFMYKQMQKDPSHIRTFMALAKLEKPNTLADVPTHILIAAFILHELTIAFQIGIFLYLPFIIIDMIVASILMSMGMIMLPPVQISMPFKLILFVMVDGWGLLFGKLFESFL</sequence>
<reference evidence="14 15" key="1">
    <citation type="submission" date="2020-09" db="EMBL/GenBank/DDBJ databases">
        <title>Characterization of Treponema spp. from bovine digital dermatitis in Korea.</title>
        <authorList>
            <person name="Espiritu H.M."/>
            <person name="Cho Y.I."/>
            <person name="Mamuad L."/>
        </authorList>
    </citation>
    <scope>NUCLEOTIDE SEQUENCE [LARGE SCALE GENOMIC DNA]</scope>
    <source>
        <strain evidence="14 15">KS1</strain>
    </source>
</reference>
<dbReference type="PROSITE" id="PS01060">
    <property type="entry name" value="FLIP_1"/>
    <property type="match status" value="1"/>
</dbReference>
<dbReference type="PROSITE" id="PS01061">
    <property type="entry name" value="FLIP_2"/>
    <property type="match status" value="1"/>
</dbReference>
<keyword evidence="9 12" id="KW-0472">Membrane</keyword>
<keyword evidence="10" id="KW-0975">Bacterial flagellum</keyword>
<keyword evidence="13" id="KW-0732">Signal</keyword>
<feature type="signal peptide" evidence="13">
    <location>
        <begin position="1"/>
        <end position="23"/>
    </location>
</feature>
<evidence type="ECO:0000313" key="15">
    <source>
        <dbReference type="Proteomes" id="UP000593915"/>
    </source>
</evidence>
<dbReference type="NCBIfam" id="TIGR01103">
    <property type="entry name" value="fliP"/>
    <property type="match status" value="1"/>
</dbReference>
<keyword evidence="6 12" id="KW-1005">Bacterial flagellum biogenesis</keyword>
<evidence type="ECO:0000256" key="10">
    <source>
        <dbReference type="ARBA" id="ARBA00023143"/>
    </source>
</evidence>
<dbReference type="PANTHER" id="PTHR30587:SF0">
    <property type="entry name" value="FLAGELLAR BIOSYNTHETIC PROTEIN FLIP"/>
    <property type="match status" value="1"/>
</dbReference>
<dbReference type="InterPro" id="IPR005838">
    <property type="entry name" value="T3SS_IM_P"/>
</dbReference>
<dbReference type="Proteomes" id="UP000593915">
    <property type="component" value="Chromosome"/>
</dbReference>
<evidence type="ECO:0000313" key="14">
    <source>
        <dbReference type="EMBL" id="QOW60665.1"/>
    </source>
</evidence>
<keyword evidence="14" id="KW-0966">Cell projection</keyword>
<comment type="function">
    <text evidence="12">Plays a role in the flagellum-specific transport system.</text>
</comment>
<feature type="transmembrane region" description="Helical" evidence="12">
    <location>
        <begin position="114"/>
        <end position="131"/>
    </location>
</feature>
<protein>
    <recommendedName>
        <fullName evidence="2 12">Flagellar biosynthetic protein FliP</fullName>
    </recommendedName>
</protein>